<dbReference type="GO" id="GO:0033818">
    <property type="term" value="F:beta-ketoacyl-acyl-carrier-protein synthase III activity"/>
    <property type="evidence" value="ECO:0007669"/>
    <property type="project" value="UniProtKB-EC"/>
</dbReference>
<dbReference type="SUPFAM" id="SSF53901">
    <property type="entry name" value="Thiolase-like"/>
    <property type="match status" value="1"/>
</dbReference>
<dbReference type="PANTHER" id="PTHR34069">
    <property type="entry name" value="3-OXOACYL-[ACYL-CARRIER-PROTEIN] SYNTHASE 3"/>
    <property type="match status" value="1"/>
</dbReference>
<reference evidence="5 6" key="1">
    <citation type="submission" date="2020-08" db="EMBL/GenBank/DDBJ databases">
        <title>Sequencing the genomes of 1000 actinobacteria strains.</title>
        <authorList>
            <person name="Klenk H.-P."/>
        </authorList>
    </citation>
    <scope>NUCLEOTIDE SEQUENCE [LARGE SCALE GENOMIC DNA]</scope>
    <source>
        <strain evidence="5 6">DSM 45584</strain>
    </source>
</reference>
<keyword evidence="6" id="KW-1185">Reference proteome</keyword>
<evidence type="ECO:0000313" key="5">
    <source>
        <dbReference type="EMBL" id="MBB5159513.1"/>
    </source>
</evidence>
<dbReference type="InterPro" id="IPR013747">
    <property type="entry name" value="ACP_syn_III_C"/>
</dbReference>
<feature type="domain" description="Beta-ketoacyl-[acyl-carrier-protein] synthase III N-terminal" evidence="4">
    <location>
        <begin position="113"/>
        <end position="186"/>
    </location>
</feature>
<keyword evidence="1 5" id="KW-0808">Transferase</keyword>
<feature type="domain" description="Beta-ketoacyl-[acyl-carrier-protein] synthase III C-terminal" evidence="3">
    <location>
        <begin position="244"/>
        <end position="333"/>
    </location>
</feature>
<dbReference type="EC" id="2.3.1.180" evidence="5"/>
<dbReference type="Proteomes" id="UP000584374">
    <property type="component" value="Unassembled WGS sequence"/>
</dbReference>
<gene>
    <name evidence="5" type="ORF">BJ970_007112</name>
</gene>
<sequence length="335" mass="36332">MKQISLLDVSSYLPKNRIPVEYFTRYAESDEQAGSVMFKAPSYRHHIAPDETAADMAERAVAALVERHGSAAIRSVDAIVTNTMLLDVPIYGCGGELAHRVGANPEWVIDLHNATCVSFVYMLKVARQLLQAEQATSALVCNVANMGGQMFVQPQVRKLSQAAIPGDGAAVALLTASADSPILHVETLVNSDLAGHMKLGCTDGRKYWQPGTGELHFQFTDASVKEVLHHGNRVVPEVVRRACRRIGAHTTDIDVLVTNQPNRTFLSNWREELGLPPERHPDTFDDCGNMFGAGIPVTLDRAIQDGTIPGGSLLMLAGFAHTGDFAAAAAVRWRP</sequence>
<accession>A0A840QKV0</accession>
<evidence type="ECO:0000256" key="2">
    <source>
        <dbReference type="ARBA" id="ARBA00023315"/>
    </source>
</evidence>
<dbReference type="GO" id="GO:0044550">
    <property type="term" value="P:secondary metabolite biosynthetic process"/>
    <property type="evidence" value="ECO:0007669"/>
    <property type="project" value="TreeGrafter"/>
</dbReference>
<name>A0A840QKV0_9PSEU</name>
<evidence type="ECO:0000259" key="4">
    <source>
        <dbReference type="Pfam" id="PF08545"/>
    </source>
</evidence>
<dbReference type="InterPro" id="IPR013751">
    <property type="entry name" value="ACP_syn_III_N"/>
</dbReference>
<evidence type="ECO:0000259" key="3">
    <source>
        <dbReference type="Pfam" id="PF08541"/>
    </source>
</evidence>
<dbReference type="AlphaFoldDB" id="A0A840QKV0"/>
<dbReference type="RefSeq" id="WP_184732645.1">
    <property type="nucleotide sequence ID" value="NZ_JACHIW010000002.1"/>
</dbReference>
<evidence type="ECO:0000313" key="6">
    <source>
        <dbReference type="Proteomes" id="UP000584374"/>
    </source>
</evidence>
<comment type="caution">
    <text evidence="5">The sequence shown here is derived from an EMBL/GenBank/DDBJ whole genome shotgun (WGS) entry which is preliminary data.</text>
</comment>
<dbReference type="Pfam" id="PF08545">
    <property type="entry name" value="ACP_syn_III"/>
    <property type="match status" value="1"/>
</dbReference>
<proteinExistence type="predicted"/>
<dbReference type="InterPro" id="IPR016039">
    <property type="entry name" value="Thiolase-like"/>
</dbReference>
<keyword evidence="2 5" id="KW-0012">Acyltransferase</keyword>
<dbReference type="PANTHER" id="PTHR34069:SF2">
    <property type="entry name" value="BETA-KETOACYL-[ACYL-CARRIER-PROTEIN] SYNTHASE III"/>
    <property type="match status" value="1"/>
</dbReference>
<dbReference type="Pfam" id="PF08541">
    <property type="entry name" value="ACP_syn_III_C"/>
    <property type="match status" value="1"/>
</dbReference>
<dbReference type="Gene3D" id="3.40.47.10">
    <property type="match status" value="1"/>
</dbReference>
<dbReference type="GO" id="GO:0004315">
    <property type="term" value="F:3-oxoacyl-[acyl-carrier-protein] synthase activity"/>
    <property type="evidence" value="ECO:0007669"/>
    <property type="project" value="InterPro"/>
</dbReference>
<organism evidence="5 6">
    <name type="scientific">Saccharopolyspora phatthalungensis</name>
    <dbReference type="NCBI Taxonomy" id="664693"/>
    <lineage>
        <taxon>Bacteria</taxon>
        <taxon>Bacillati</taxon>
        <taxon>Actinomycetota</taxon>
        <taxon>Actinomycetes</taxon>
        <taxon>Pseudonocardiales</taxon>
        <taxon>Pseudonocardiaceae</taxon>
        <taxon>Saccharopolyspora</taxon>
    </lineage>
</organism>
<evidence type="ECO:0000256" key="1">
    <source>
        <dbReference type="ARBA" id="ARBA00022679"/>
    </source>
</evidence>
<dbReference type="EMBL" id="JACHIW010000002">
    <property type="protein sequence ID" value="MBB5159513.1"/>
    <property type="molecule type" value="Genomic_DNA"/>
</dbReference>
<protein>
    <submittedName>
        <fullName evidence="5">3-oxoacyl-[acyl-carrier-protein] synthase-3</fullName>
        <ecNumber evidence="5">2.3.1.180</ecNumber>
    </submittedName>
</protein>
<dbReference type="GO" id="GO:0006633">
    <property type="term" value="P:fatty acid biosynthetic process"/>
    <property type="evidence" value="ECO:0007669"/>
    <property type="project" value="InterPro"/>
</dbReference>